<gene>
    <name evidence="3" type="ORF">NG792_19500</name>
</gene>
<comment type="caution">
    <text evidence="3">The sequence shown here is derived from an EMBL/GenBank/DDBJ whole genome shotgun (WGS) entry which is preliminary data.</text>
</comment>
<evidence type="ECO:0000256" key="2">
    <source>
        <dbReference type="ARBA" id="ARBA00022801"/>
    </source>
</evidence>
<dbReference type="EMBL" id="JAMXFA010000029">
    <property type="protein sequence ID" value="MCT7979908.1"/>
    <property type="molecule type" value="Genomic_DNA"/>
</dbReference>
<sequence>MNPTHTLPIPPHFERAKVGQVWRVPYQQLAQDAQTWAKTHQIQPAIADSPKICLLAIDIQNTFCIPDFELFVGGRSGNGAVEDNQRLCEFIYRNLHRITAIIPTMDTHTTGQIFHPIFWVDRNGDNPPPLTQISLKDVENGVWNVNPAVAQSLGDRHPEQIQQYAHHYVKQLEIEGKYPLIIWPYHSLLGGIGHALVSAVEEAIFFHNLARHAATGFELKGNHPLTENYSALRPEVLLDQTGTAIAHPNSLLMEKLLEFDVLMIAGQAKSHCVAWTIDDLLRDIQERDPKLAQKVYLLEDCTSPVVVPNVVDFTDAADAAFARFSEAGMHLVQSTDAIDHWPGLEGAGSFSNQSRGK</sequence>
<reference evidence="3 4" key="1">
    <citation type="journal article" date="2022" name="Front. Microbiol.">
        <title>High genomic differentiation and limited gene flow indicate recent cryptic speciation within the genus Laspinema (cyanobacteria).</title>
        <authorList>
            <person name="Stanojkovic A."/>
            <person name="Skoupy S."/>
            <person name="Skaloud P."/>
            <person name="Dvorak P."/>
        </authorList>
    </citation>
    <scope>NUCLEOTIDE SEQUENCE [LARGE SCALE GENOMIC DNA]</scope>
    <source>
        <strain evidence="3 4">D3b</strain>
    </source>
</reference>
<dbReference type="Gene3D" id="3.40.50.850">
    <property type="entry name" value="Isochorismatase-like"/>
    <property type="match status" value="1"/>
</dbReference>
<protein>
    <submittedName>
        <fullName evidence="3">Isochorismatase</fullName>
    </submittedName>
</protein>
<dbReference type="PANTHER" id="PTHR11080">
    <property type="entry name" value="PYRAZINAMIDASE/NICOTINAMIDASE"/>
    <property type="match status" value="1"/>
</dbReference>
<evidence type="ECO:0000313" key="3">
    <source>
        <dbReference type="EMBL" id="MCT7979908.1"/>
    </source>
</evidence>
<keyword evidence="2" id="KW-0378">Hydrolase</keyword>
<dbReference type="InterPro" id="IPR036380">
    <property type="entry name" value="Isochorismatase-like_sf"/>
</dbReference>
<comment type="similarity">
    <text evidence="1">Belongs to the isochorismatase family.</text>
</comment>
<evidence type="ECO:0000313" key="4">
    <source>
        <dbReference type="Proteomes" id="UP001525961"/>
    </source>
</evidence>
<dbReference type="PANTHER" id="PTHR11080:SF2">
    <property type="entry name" value="LD05707P"/>
    <property type="match status" value="1"/>
</dbReference>
<accession>A0ABT2NB29</accession>
<evidence type="ECO:0000256" key="1">
    <source>
        <dbReference type="ARBA" id="ARBA00006336"/>
    </source>
</evidence>
<dbReference type="RefSeq" id="WP_261236527.1">
    <property type="nucleotide sequence ID" value="NZ_JAMXFA010000029.1"/>
</dbReference>
<name>A0ABT2NB29_9CYAN</name>
<keyword evidence="4" id="KW-1185">Reference proteome</keyword>
<organism evidence="3 4">
    <name type="scientific">Laspinema olomoucense D3b</name>
    <dbReference type="NCBI Taxonomy" id="2953688"/>
    <lineage>
        <taxon>Bacteria</taxon>
        <taxon>Bacillati</taxon>
        <taxon>Cyanobacteriota</taxon>
        <taxon>Cyanophyceae</taxon>
        <taxon>Oscillatoriophycideae</taxon>
        <taxon>Oscillatoriales</taxon>
        <taxon>Laspinemataceae</taxon>
        <taxon>Laspinema</taxon>
        <taxon>Laspinema olomoucense</taxon>
    </lineage>
</organism>
<dbReference type="Proteomes" id="UP001525961">
    <property type="component" value="Unassembled WGS sequence"/>
</dbReference>
<proteinExistence type="inferred from homology"/>
<dbReference type="InterPro" id="IPR052347">
    <property type="entry name" value="Isochorismatase_Nicotinamidase"/>
</dbReference>